<evidence type="ECO:0000256" key="6">
    <source>
        <dbReference type="ARBA" id="ARBA00023136"/>
    </source>
</evidence>
<dbReference type="EMBL" id="JBHSMJ010000026">
    <property type="protein sequence ID" value="MFC5450579.1"/>
    <property type="molecule type" value="Genomic_DNA"/>
</dbReference>
<organism evidence="9 10">
    <name type="scientific">Paenibacillus aestuarii</name>
    <dbReference type="NCBI Taxonomy" id="516965"/>
    <lineage>
        <taxon>Bacteria</taxon>
        <taxon>Bacillati</taxon>
        <taxon>Bacillota</taxon>
        <taxon>Bacilli</taxon>
        <taxon>Bacillales</taxon>
        <taxon>Paenibacillaceae</taxon>
        <taxon>Paenibacillus</taxon>
    </lineage>
</organism>
<feature type="transmembrane region" description="Helical" evidence="7">
    <location>
        <begin position="89"/>
        <end position="109"/>
    </location>
</feature>
<evidence type="ECO:0000256" key="1">
    <source>
        <dbReference type="ARBA" id="ARBA00004651"/>
    </source>
</evidence>
<protein>
    <submittedName>
        <fullName evidence="9">Sugar ABC transporter permease</fullName>
    </submittedName>
</protein>
<keyword evidence="2 7" id="KW-0813">Transport</keyword>
<evidence type="ECO:0000313" key="9">
    <source>
        <dbReference type="EMBL" id="MFC5450579.1"/>
    </source>
</evidence>
<keyword evidence="5 7" id="KW-1133">Transmembrane helix</keyword>
<comment type="caution">
    <text evidence="9">The sequence shown here is derived from an EMBL/GenBank/DDBJ whole genome shotgun (WGS) entry which is preliminary data.</text>
</comment>
<keyword evidence="4 7" id="KW-0812">Transmembrane</keyword>
<dbReference type="PANTHER" id="PTHR30193:SF37">
    <property type="entry name" value="INNER MEMBRANE ABC TRANSPORTER PERMEASE PROTEIN YCJO"/>
    <property type="match status" value="1"/>
</dbReference>
<dbReference type="InterPro" id="IPR051393">
    <property type="entry name" value="ABC_transporter_permease"/>
</dbReference>
<dbReference type="PROSITE" id="PS50928">
    <property type="entry name" value="ABC_TM1"/>
    <property type="match status" value="1"/>
</dbReference>
<reference evidence="10" key="1">
    <citation type="journal article" date="2019" name="Int. J. Syst. Evol. Microbiol.">
        <title>The Global Catalogue of Microorganisms (GCM) 10K type strain sequencing project: providing services to taxonomists for standard genome sequencing and annotation.</title>
        <authorList>
            <consortium name="The Broad Institute Genomics Platform"/>
            <consortium name="The Broad Institute Genome Sequencing Center for Infectious Disease"/>
            <person name="Wu L."/>
            <person name="Ma J."/>
        </authorList>
    </citation>
    <scope>NUCLEOTIDE SEQUENCE [LARGE SCALE GENOMIC DNA]</scope>
    <source>
        <strain evidence="10">KACC 11904</strain>
    </source>
</reference>
<evidence type="ECO:0000256" key="2">
    <source>
        <dbReference type="ARBA" id="ARBA00022448"/>
    </source>
</evidence>
<feature type="transmembrane region" description="Helical" evidence="7">
    <location>
        <begin position="274"/>
        <end position="294"/>
    </location>
</feature>
<accession>A0ABW0KB34</accession>
<comment type="similarity">
    <text evidence="7">Belongs to the binding-protein-dependent transport system permease family.</text>
</comment>
<dbReference type="CDD" id="cd06261">
    <property type="entry name" value="TM_PBP2"/>
    <property type="match status" value="1"/>
</dbReference>
<evidence type="ECO:0000259" key="8">
    <source>
        <dbReference type="PROSITE" id="PS50928"/>
    </source>
</evidence>
<feature type="transmembrane region" description="Helical" evidence="7">
    <location>
        <begin position="171"/>
        <end position="195"/>
    </location>
</feature>
<dbReference type="Gene3D" id="1.10.3720.10">
    <property type="entry name" value="MetI-like"/>
    <property type="match status" value="1"/>
</dbReference>
<evidence type="ECO:0000256" key="3">
    <source>
        <dbReference type="ARBA" id="ARBA00022475"/>
    </source>
</evidence>
<comment type="subcellular location">
    <subcellularLocation>
        <location evidence="1 7">Cell membrane</location>
        <topology evidence="1 7">Multi-pass membrane protein</topology>
    </subcellularLocation>
</comment>
<gene>
    <name evidence="9" type="ORF">ACFPOG_20200</name>
</gene>
<feature type="transmembrane region" description="Helical" evidence="7">
    <location>
        <begin position="27"/>
        <end position="54"/>
    </location>
</feature>
<evidence type="ECO:0000256" key="5">
    <source>
        <dbReference type="ARBA" id="ARBA00022989"/>
    </source>
</evidence>
<feature type="domain" description="ABC transmembrane type-1" evidence="8">
    <location>
        <begin position="83"/>
        <end position="295"/>
    </location>
</feature>
<evidence type="ECO:0000313" key="10">
    <source>
        <dbReference type="Proteomes" id="UP001596044"/>
    </source>
</evidence>
<evidence type="ECO:0000256" key="7">
    <source>
        <dbReference type="RuleBase" id="RU363032"/>
    </source>
</evidence>
<feature type="transmembrane region" description="Helical" evidence="7">
    <location>
        <begin position="215"/>
        <end position="236"/>
    </location>
</feature>
<keyword evidence="10" id="KW-1185">Reference proteome</keyword>
<proteinExistence type="inferred from homology"/>
<dbReference type="Pfam" id="PF00528">
    <property type="entry name" value="BPD_transp_1"/>
    <property type="match status" value="1"/>
</dbReference>
<sequence length="304" mass="33666">MEGTVKSGRKPSSELTTGKWKRAVAPYLFVLPNLLIFTVFIVVPAIFGLMYSFAKYDGLNPMKFIGLRNYTKVFTTPDFWNAFGKSVEYVVISVPLIYVCSLAIALILSRELAGKGFFRSVFYWPTLISYIIVGLTWKWIFSDSFGIMNYLLGLAGIDPVQWLTDPFHAKMTIIVATVWSRLGFYMVIFIAGLQAIPQDYYEAATLDGASKARSFWSITLPLLKPTSVLVAMLSVIEAFKAYPLMKALTGGGPGKETTYVVQYIYQIGFDKQDLGLASAMSVVLLVIIAGLSVLQLKLTKGGES</sequence>
<dbReference type="InterPro" id="IPR035906">
    <property type="entry name" value="MetI-like_sf"/>
</dbReference>
<keyword evidence="3" id="KW-1003">Cell membrane</keyword>
<feature type="transmembrane region" description="Helical" evidence="7">
    <location>
        <begin position="121"/>
        <end position="141"/>
    </location>
</feature>
<keyword evidence="6 7" id="KW-0472">Membrane</keyword>
<dbReference type="SUPFAM" id="SSF161098">
    <property type="entry name" value="MetI-like"/>
    <property type="match status" value="1"/>
</dbReference>
<dbReference type="PANTHER" id="PTHR30193">
    <property type="entry name" value="ABC TRANSPORTER PERMEASE PROTEIN"/>
    <property type="match status" value="1"/>
</dbReference>
<dbReference type="Proteomes" id="UP001596044">
    <property type="component" value="Unassembled WGS sequence"/>
</dbReference>
<dbReference type="RefSeq" id="WP_270885227.1">
    <property type="nucleotide sequence ID" value="NZ_JAQFVF010000088.1"/>
</dbReference>
<dbReference type="InterPro" id="IPR000515">
    <property type="entry name" value="MetI-like"/>
</dbReference>
<name>A0ABW0KB34_9BACL</name>
<evidence type="ECO:0000256" key="4">
    <source>
        <dbReference type="ARBA" id="ARBA00022692"/>
    </source>
</evidence>